<dbReference type="Proteomes" id="UP000596742">
    <property type="component" value="Unassembled WGS sequence"/>
</dbReference>
<accession>A0A8B6HFF8</accession>
<dbReference type="OrthoDB" id="6070148at2759"/>
<dbReference type="AlphaFoldDB" id="A0A8B6HFF8"/>
<sequence>MTSQIPNRSHRKRKSTQRLGELMGNKGSSDLEVDVPIDNPVPSSSNPNANSDQLSAENQHVVTIFYRAFQTQAFRQWREIYPFHLSLDGVNVELLKEALVMGLIEKTNAMKQPFLTDSITAPVHKQKRFCYAFNNDTGCTARMCRYEHTCQVCGGDHSRRDCQQSKSNLTPPIEGGSL</sequence>
<reference evidence="2" key="1">
    <citation type="submission" date="2018-11" db="EMBL/GenBank/DDBJ databases">
        <authorList>
            <person name="Alioto T."/>
            <person name="Alioto T."/>
        </authorList>
    </citation>
    <scope>NUCLEOTIDE SEQUENCE</scope>
</reference>
<proteinExistence type="predicted"/>
<evidence type="ECO:0000313" key="3">
    <source>
        <dbReference type="Proteomes" id="UP000596742"/>
    </source>
</evidence>
<evidence type="ECO:0000256" key="1">
    <source>
        <dbReference type="SAM" id="MobiDB-lite"/>
    </source>
</evidence>
<organism evidence="2 3">
    <name type="scientific">Mytilus galloprovincialis</name>
    <name type="common">Mediterranean mussel</name>
    <dbReference type="NCBI Taxonomy" id="29158"/>
    <lineage>
        <taxon>Eukaryota</taxon>
        <taxon>Metazoa</taxon>
        <taxon>Spiralia</taxon>
        <taxon>Lophotrochozoa</taxon>
        <taxon>Mollusca</taxon>
        <taxon>Bivalvia</taxon>
        <taxon>Autobranchia</taxon>
        <taxon>Pteriomorphia</taxon>
        <taxon>Mytilida</taxon>
        <taxon>Mytiloidea</taxon>
        <taxon>Mytilidae</taxon>
        <taxon>Mytilinae</taxon>
        <taxon>Mytilus</taxon>
    </lineage>
</organism>
<dbReference type="EMBL" id="UYJE01009925">
    <property type="protein sequence ID" value="VDI78112.1"/>
    <property type="molecule type" value="Genomic_DNA"/>
</dbReference>
<gene>
    <name evidence="2" type="ORF">MGAL_10B062144</name>
</gene>
<name>A0A8B6HFF8_MYTGA</name>
<feature type="region of interest" description="Disordered" evidence="1">
    <location>
        <begin position="1"/>
        <end position="54"/>
    </location>
</feature>
<feature type="compositionally biased region" description="Low complexity" evidence="1">
    <location>
        <begin position="34"/>
        <end position="52"/>
    </location>
</feature>
<comment type="caution">
    <text evidence="2">The sequence shown here is derived from an EMBL/GenBank/DDBJ whole genome shotgun (WGS) entry which is preliminary data.</text>
</comment>
<feature type="region of interest" description="Disordered" evidence="1">
    <location>
        <begin position="157"/>
        <end position="178"/>
    </location>
</feature>
<protein>
    <submittedName>
        <fullName evidence="2">Uncharacterized protein</fullName>
    </submittedName>
</protein>
<evidence type="ECO:0000313" key="2">
    <source>
        <dbReference type="EMBL" id="VDI78112.1"/>
    </source>
</evidence>
<keyword evidence="3" id="KW-1185">Reference proteome</keyword>